<accession>A0A9W6GNW0</accession>
<keyword evidence="1" id="KW-0812">Transmembrane</keyword>
<name>A0A9W6GNW0_9FUSO</name>
<evidence type="ECO:0000256" key="1">
    <source>
        <dbReference type="SAM" id="Phobius"/>
    </source>
</evidence>
<feature type="transmembrane region" description="Helical" evidence="1">
    <location>
        <begin position="41"/>
        <end position="73"/>
    </location>
</feature>
<dbReference type="EMBL" id="BSDY01000020">
    <property type="protein sequence ID" value="GLI57580.1"/>
    <property type="molecule type" value="Genomic_DNA"/>
</dbReference>
<gene>
    <name evidence="2" type="ORF">PM10SUCC1_30940</name>
</gene>
<keyword evidence="1" id="KW-1133">Transmembrane helix</keyword>
<comment type="caution">
    <text evidence="2">The sequence shown here is derived from an EMBL/GenBank/DDBJ whole genome shotgun (WGS) entry which is preliminary data.</text>
</comment>
<organism evidence="2 3">
    <name type="scientific">Propionigenium maris DSM 9537</name>
    <dbReference type="NCBI Taxonomy" id="1123000"/>
    <lineage>
        <taxon>Bacteria</taxon>
        <taxon>Fusobacteriati</taxon>
        <taxon>Fusobacteriota</taxon>
        <taxon>Fusobacteriia</taxon>
        <taxon>Fusobacteriales</taxon>
        <taxon>Fusobacteriaceae</taxon>
        <taxon>Propionigenium</taxon>
    </lineage>
</organism>
<sequence length="139" mass="15746">MFELVSFILVFIEKSISFDYPYNFIAVPFLTYLVYRKGVEAFWGVLLLAFLVSMGSITMAAATLVGIFYYVVFYLLSTFMAYEKINLPLITAIQAVTYSGFVYYGSGIFSLGNFGKLVVAYAIFNYLYMDNGEKLFGVK</sequence>
<reference evidence="2" key="1">
    <citation type="submission" date="2022-12" db="EMBL/GenBank/DDBJ databases">
        <title>Reference genome sequencing for broad-spectrum identification of bacterial and archaeal isolates by mass spectrometry.</title>
        <authorList>
            <person name="Sekiguchi Y."/>
            <person name="Tourlousse D.M."/>
        </authorList>
    </citation>
    <scope>NUCLEOTIDE SEQUENCE</scope>
    <source>
        <strain evidence="2">10succ1</strain>
    </source>
</reference>
<evidence type="ECO:0000313" key="3">
    <source>
        <dbReference type="Proteomes" id="UP001144471"/>
    </source>
</evidence>
<evidence type="ECO:0000313" key="2">
    <source>
        <dbReference type="EMBL" id="GLI57580.1"/>
    </source>
</evidence>
<feature type="transmembrane region" description="Helical" evidence="1">
    <location>
        <begin position="111"/>
        <end position="129"/>
    </location>
</feature>
<protein>
    <submittedName>
        <fullName evidence="2">Uncharacterized protein</fullName>
    </submittedName>
</protein>
<dbReference type="AlphaFoldDB" id="A0A9W6GNW0"/>
<dbReference type="RefSeq" id="WP_281837246.1">
    <property type="nucleotide sequence ID" value="NZ_BSDY01000020.1"/>
</dbReference>
<keyword evidence="1" id="KW-0472">Membrane</keyword>
<dbReference type="Proteomes" id="UP001144471">
    <property type="component" value="Unassembled WGS sequence"/>
</dbReference>
<proteinExistence type="predicted"/>
<keyword evidence="3" id="KW-1185">Reference proteome</keyword>